<dbReference type="PANTHER" id="PTHR21669">
    <property type="entry name" value="CAPZ-INTERACTING PROTEIN AND RELATED PROTEINS"/>
    <property type="match status" value="1"/>
</dbReference>
<dbReference type="AlphaFoldDB" id="A0A8M1KCX3"/>
<protein>
    <submittedName>
        <fullName evidence="4">Ubinuclein-1-like</fullName>
    </submittedName>
</protein>
<reference evidence="4" key="1">
    <citation type="submission" date="2025-08" db="UniProtKB">
        <authorList>
            <consortium name="RefSeq"/>
        </authorList>
    </citation>
    <scope>IDENTIFICATION</scope>
</reference>
<dbReference type="InterPro" id="IPR014840">
    <property type="entry name" value="HRD"/>
</dbReference>
<sequence>MALPRRIQLTTLSGDTPLPAAPSPKLPVNESKPEANLLGTVTTVRFELQLRPSNEHRCPEFCYSELVKANEAQKRPKTFEEVDAENERNELEVLAKKFESKYGGPDKPRKDRISDLVDIGDGYDDEDSFIDNSEAYDEFVPSSLTTEHGGFYINSGALQYRRTSDGAVCVTSGSDGDPETTKIVKKRKLKDGGEQKLKKKKKRLEEKSTEAG</sequence>
<evidence type="ECO:0000259" key="2">
    <source>
        <dbReference type="Pfam" id="PF08729"/>
    </source>
</evidence>
<accession>A0A8M1KCX3</accession>
<feature type="compositionally biased region" description="Basic and acidic residues" evidence="1">
    <location>
        <begin position="203"/>
        <end position="212"/>
    </location>
</feature>
<keyword evidence="3" id="KW-1185">Reference proteome</keyword>
<dbReference type="GeneID" id="122128867"/>
<proteinExistence type="predicted"/>
<feature type="domain" description="Hpc2-related" evidence="2">
    <location>
        <begin position="109"/>
        <end position="159"/>
    </location>
</feature>
<dbReference type="Pfam" id="PF08729">
    <property type="entry name" value="HUN"/>
    <property type="match status" value="1"/>
</dbReference>
<organism evidence="3 4">
    <name type="scientific">Clupea harengus</name>
    <name type="common">Atlantic herring</name>
    <dbReference type="NCBI Taxonomy" id="7950"/>
    <lineage>
        <taxon>Eukaryota</taxon>
        <taxon>Metazoa</taxon>
        <taxon>Chordata</taxon>
        <taxon>Craniata</taxon>
        <taxon>Vertebrata</taxon>
        <taxon>Euteleostomi</taxon>
        <taxon>Actinopterygii</taxon>
        <taxon>Neopterygii</taxon>
        <taxon>Teleostei</taxon>
        <taxon>Clupei</taxon>
        <taxon>Clupeiformes</taxon>
        <taxon>Clupeoidei</taxon>
        <taxon>Clupeidae</taxon>
        <taxon>Clupea</taxon>
    </lineage>
</organism>
<dbReference type="PANTHER" id="PTHR21669:SF28">
    <property type="entry name" value="YEMANUCLEIN"/>
    <property type="match status" value="1"/>
</dbReference>
<dbReference type="GO" id="GO:0005634">
    <property type="term" value="C:nucleus"/>
    <property type="evidence" value="ECO:0007669"/>
    <property type="project" value="TreeGrafter"/>
</dbReference>
<dbReference type="KEGG" id="char:122128867"/>
<evidence type="ECO:0000256" key="1">
    <source>
        <dbReference type="SAM" id="MobiDB-lite"/>
    </source>
</evidence>
<evidence type="ECO:0000313" key="4">
    <source>
        <dbReference type="RefSeq" id="XP_042559754.1"/>
    </source>
</evidence>
<gene>
    <name evidence="4" type="primary">LOC122128867</name>
</gene>
<dbReference type="Proteomes" id="UP000515152">
    <property type="component" value="Chromosome 26"/>
</dbReference>
<dbReference type="RefSeq" id="XP_042559754.1">
    <property type="nucleotide sequence ID" value="XM_042703820.1"/>
</dbReference>
<dbReference type="GO" id="GO:0006325">
    <property type="term" value="P:chromatin organization"/>
    <property type="evidence" value="ECO:0007669"/>
    <property type="project" value="TreeGrafter"/>
</dbReference>
<evidence type="ECO:0000313" key="3">
    <source>
        <dbReference type="Proteomes" id="UP000515152"/>
    </source>
</evidence>
<dbReference type="OrthoDB" id="68076at2759"/>
<name>A0A8M1KCX3_CLUHA</name>
<feature type="region of interest" description="Disordered" evidence="1">
    <location>
        <begin position="170"/>
        <end position="212"/>
    </location>
</feature>
<feature type="region of interest" description="Disordered" evidence="1">
    <location>
        <begin position="1"/>
        <end position="34"/>
    </location>
</feature>